<keyword evidence="1" id="KW-0597">Phosphoprotein</keyword>
<evidence type="ECO:0000313" key="3">
    <source>
        <dbReference type="EMBL" id="TPW26803.1"/>
    </source>
</evidence>
<feature type="modified residue" description="4-aspartylphosphate" evidence="1">
    <location>
        <position position="119"/>
    </location>
</feature>
<evidence type="ECO:0000259" key="2">
    <source>
        <dbReference type="PROSITE" id="PS50110"/>
    </source>
</evidence>
<keyword evidence="4" id="KW-1185">Reference proteome</keyword>
<dbReference type="Gene3D" id="3.40.50.2300">
    <property type="match status" value="1"/>
</dbReference>
<comment type="caution">
    <text evidence="3">The sequence shown here is derived from an EMBL/GenBank/DDBJ whole genome shotgun (WGS) entry which is preliminary data.</text>
</comment>
<evidence type="ECO:0000313" key="4">
    <source>
        <dbReference type="Proteomes" id="UP000320314"/>
    </source>
</evidence>
<dbReference type="AlphaFoldDB" id="A0A506TXK4"/>
<evidence type="ECO:0000256" key="1">
    <source>
        <dbReference type="PROSITE-ProRule" id="PRU00169"/>
    </source>
</evidence>
<gene>
    <name evidence="3" type="ORF">FJU11_13425</name>
</gene>
<accession>A0A506TXK4</accession>
<dbReference type="InterPro" id="IPR011006">
    <property type="entry name" value="CheY-like_superfamily"/>
</dbReference>
<dbReference type="OrthoDB" id="7060229at2"/>
<protein>
    <submittedName>
        <fullName evidence="3">Response regulator</fullName>
    </submittedName>
</protein>
<dbReference type="PROSITE" id="PS50110">
    <property type="entry name" value="RESPONSE_REGULATORY"/>
    <property type="match status" value="1"/>
</dbReference>
<dbReference type="Proteomes" id="UP000320314">
    <property type="component" value="Unassembled WGS sequence"/>
</dbReference>
<dbReference type="InterPro" id="IPR001789">
    <property type="entry name" value="Sig_transdc_resp-reg_receiver"/>
</dbReference>
<dbReference type="EMBL" id="VHLH01000026">
    <property type="protein sequence ID" value="TPW26803.1"/>
    <property type="molecule type" value="Genomic_DNA"/>
</dbReference>
<proteinExistence type="predicted"/>
<dbReference type="GO" id="GO:0000160">
    <property type="term" value="P:phosphorelay signal transduction system"/>
    <property type="evidence" value="ECO:0007669"/>
    <property type="project" value="InterPro"/>
</dbReference>
<dbReference type="SUPFAM" id="SSF52172">
    <property type="entry name" value="CheY-like"/>
    <property type="match status" value="1"/>
</dbReference>
<sequence length="211" mass="21779">MMMSASEAFMGPRCAPAVRSLSSSADAHGLLTTFAISMHLNRIVAKPTCISCLYSTRDFGRGQRGQEGVMRVLVVEDNVLIAMDTEQSIVDAGHESAGLAASRRSALALATRADAALVDVNLADGATGVQTGLALARDHGLLVAFVTSDIAALGTGVPGTFGALPKPALPREVANLLGCMAAYRIGQGGIMPLPRRFVSFAAEPALGSRVA</sequence>
<organism evidence="3 4">
    <name type="scientific">Pararhizobium mangrovi</name>
    <dbReference type="NCBI Taxonomy" id="2590452"/>
    <lineage>
        <taxon>Bacteria</taxon>
        <taxon>Pseudomonadati</taxon>
        <taxon>Pseudomonadota</taxon>
        <taxon>Alphaproteobacteria</taxon>
        <taxon>Hyphomicrobiales</taxon>
        <taxon>Rhizobiaceae</taxon>
        <taxon>Rhizobium/Agrobacterium group</taxon>
        <taxon>Pararhizobium</taxon>
    </lineage>
</organism>
<feature type="domain" description="Response regulatory" evidence="2">
    <location>
        <begin position="71"/>
        <end position="181"/>
    </location>
</feature>
<dbReference type="SMART" id="SM00448">
    <property type="entry name" value="REC"/>
    <property type="match status" value="1"/>
</dbReference>
<reference evidence="3 4" key="1">
    <citation type="submission" date="2019-06" db="EMBL/GenBank/DDBJ databases">
        <authorList>
            <person name="Li M."/>
        </authorList>
    </citation>
    <scope>NUCLEOTIDE SEQUENCE [LARGE SCALE GENOMIC DNA]</scope>
    <source>
        <strain evidence="3 4">BGMRC6574</strain>
    </source>
</reference>
<name>A0A506TXK4_9HYPH</name>